<evidence type="ECO:0000256" key="5">
    <source>
        <dbReference type="ARBA" id="ARBA00023014"/>
    </source>
</evidence>
<dbReference type="InterPro" id="IPR001041">
    <property type="entry name" value="2Fe-2S_ferredoxin-type"/>
</dbReference>
<evidence type="ECO:0000313" key="7">
    <source>
        <dbReference type="EMBL" id="QXH37528.1"/>
    </source>
</evidence>
<dbReference type="InterPro" id="IPR002888">
    <property type="entry name" value="2Fe-2S-bd"/>
</dbReference>
<reference evidence="7" key="1">
    <citation type="journal article" date="2021" name="Microorganisms">
        <title>The Ever-Expanding Pseudomonas Genus: Description of 43 New Species and Partition of the Pseudomonas putida Group.</title>
        <authorList>
            <person name="Girard L."/>
            <person name="Lood C."/>
            <person name="Hofte M."/>
            <person name="Vandamme P."/>
            <person name="Rokni-Zadeh H."/>
            <person name="van Noort V."/>
            <person name="Lavigne R."/>
            <person name="De Mot R."/>
        </authorList>
    </citation>
    <scope>NUCLEOTIDE SEQUENCE</scope>
    <source>
        <strain evidence="7">COW39</strain>
    </source>
</reference>
<dbReference type="PROSITE" id="PS51085">
    <property type="entry name" value="2FE2S_FER_2"/>
    <property type="match status" value="1"/>
</dbReference>
<accession>A0ABX8MGU5</accession>
<feature type="domain" description="2Fe-2S ferredoxin-type" evidence="6">
    <location>
        <begin position="1"/>
        <end position="75"/>
    </location>
</feature>
<keyword evidence="2" id="KW-0479">Metal-binding</keyword>
<dbReference type="RefSeq" id="WP_217853871.1">
    <property type="nucleotide sequence ID" value="NZ_CP077073.1"/>
</dbReference>
<keyword evidence="4" id="KW-0408">Iron</keyword>
<dbReference type="InterPro" id="IPR051452">
    <property type="entry name" value="Diverse_Oxidoreductases"/>
</dbReference>
<dbReference type="Pfam" id="PF01799">
    <property type="entry name" value="Fer2_2"/>
    <property type="match status" value="1"/>
</dbReference>
<dbReference type="CDD" id="cd00207">
    <property type="entry name" value="fer2"/>
    <property type="match status" value="1"/>
</dbReference>
<name>A0ABX8MGU5_9PSED</name>
<dbReference type="PANTHER" id="PTHR44379">
    <property type="entry name" value="OXIDOREDUCTASE WITH IRON-SULFUR SUBUNIT"/>
    <property type="match status" value="1"/>
</dbReference>
<dbReference type="Proteomes" id="UP001047646">
    <property type="component" value="Chromosome"/>
</dbReference>
<evidence type="ECO:0000256" key="3">
    <source>
        <dbReference type="ARBA" id="ARBA00023002"/>
    </source>
</evidence>
<gene>
    <name evidence="7" type="ORF">KSS95_12165</name>
</gene>
<keyword evidence="1" id="KW-0001">2Fe-2S</keyword>
<proteinExistence type="predicted"/>
<evidence type="ECO:0000256" key="2">
    <source>
        <dbReference type="ARBA" id="ARBA00022723"/>
    </source>
</evidence>
<keyword evidence="8" id="KW-1185">Reference proteome</keyword>
<sequence length="151" mass="15871">MELRINQKTYQVEADADTPLLWVIRDDLGLTGTKYGCGLAQCGACSVLVDGNLVRACVTPVAGVVGREVTTIEAIEDDAVGKRVVAAWVEHQVAQCGYCQSGQVMAATALLKHSAKPSAEQIDAAMVNLCRCGTYNAIHAALHDLAEGGNA</sequence>
<evidence type="ECO:0000313" key="8">
    <source>
        <dbReference type="Proteomes" id="UP001047646"/>
    </source>
</evidence>
<dbReference type="PANTHER" id="PTHR44379:SF2">
    <property type="entry name" value="BLR6218 PROTEIN"/>
    <property type="match status" value="1"/>
</dbReference>
<evidence type="ECO:0000256" key="1">
    <source>
        <dbReference type="ARBA" id="ARBA00022714"/>
    </source>
</evidence>
<keyword evidence="5" id="KW-0411">Iron-sulfur</keyword>
<evidence type="ECO:0000259" key="6">
    <source>
        <dbReference type="PROSITE" id="PS51085"/>
    </source>
</evidence>
<protein>
    <submittedName>
        <fullName evidence="7">(2Fe-2S)-binding protein</fullName>
    </submittedName>
</protein>
<evidence type="ECO:0000256" key="4">
    <source>
        <dbReference type="ARBA" id="ARBA00023004"/>
    </source>
</evidence>
<organism evidence="7 8">
    <name type="scientific">Pseudomonas muyukensis</name>
    <dbReference type="NCBI Taxonomy" id="2842357"/>
    <lineage>
        <taxon>Bacteria</taxon>
        <taxon>Pseudomonadati</taxon>
        <taxon>Pseudomonadota</taxon>
        <taxon>Gammaproteobacteria</taxon>
        <taxon>Pseudomonadales</taxon>
        <taxon>Pseudomonadaceae</taxon>
        <taxon>Pseudomonas</taxon>
    </lineage>
</organism>
<dbReference type="Pfam" id="PF00111">
    <property type="entry name" value="Fer2"/>
    <property type="match status" value="1"/>
</dbReference>
<dbReference type="PROSITE" id="PS00197">
    <property type="entry name" value="2FE2S_FER_1"/>
    <property type="match status" value="1"/>
</dbReference>
<dbReference type="InterPro" id="IPR006058">
    <property type="entry name" value="2Fe2S_fd_BS"/>
</dbReference>
<keyword evidence="3" id="KW-0560">Oxidoreductase</keyword>
<dbReference type="EMBL" id="CP077073">
    <property type="protein sequence ID" value="QXH37528.1"/>
    <property type="molecule type" value="Genomic_DNA"/>
</dbReference>